<evidence type="ECO:0000259" key="6">
    <source>
        <dbReference type="SMART" id="SM00900"/>
    </source>
</evidence>
<evidence type="ECO:0000256" key="4">
    <source>
        <dbReference type="ARBA" id="ARBA00022643"/>
    </source>
</evidence>
<keyword evidence="1" id="KW-0813">Transport</keyword>
<dbReference type="InterPro" id="IPR010209">
    <property type="entry name" value="Ion_transpt_RnfG/RsxG"/>
</dbReference>
<dbReference type="GO" id="GO:0009055">
    <property type="term" value="F:electron transfer activity"/>
    <property type="evidence" value="ECO:0007669"/>
    <property type="project" value="InterPro"/>
</dbReference>
<dbReference type="EMBL" id="NTKD01000015">
    <property type="protein sequence ID" value="PDH40145.1"/>
    <property type="molecule type" value="Genomic_DNA"/>
</dbReference>
<feature type="domain" description="FMN-binding" evidence="6">
    <location>
        <begin position="80"/>
        <end position="148"/>
    </location>
</feature>
<accession>A0A2A5WUD5</accession>
<evidence type="ECO:0000313" key="8">
    <source>
        <dbReference type="Proteomes" id="UP000219327"/>
    </source>
</evidence>
<dbReference type="Proteomes" id="UP000219327">
    <property type="component" value="Unassembled WGS sequence"/>
</dbReference>
<evidence type="ECO:0000256" key="5">
    <source>
        <dbReference type="ARBA" id="ARBA00022982"/>
    </source>
</evidence>
<keyword evidence="5" id="KW-0249">Electron transport</keyword>
<keyword evidence="3" id="KW-0285">Flavoprotein</keyword>
<dbReference type="GO" id="GO:0022900">
    <property type="term" value="P:electron transport chain"/>
    <property type="evidence" value="ECO:0007669"/>
    <property type="project" value="InterPro"/>
</dbReference>
<dbReference type="GO" id="GO:0010181">
    <property type="term" value="F:FMN binding"/>
    <property type="evidence" value="ECO:0007669"/>
    <property type="project" value="InterPro"/>
</dbReference>
<dbReference type="SMART" id="SM00900">
    <property type="entry name" value="FMN_bind"/>
    <property type="match status" value="1"/>
</dbReference>
<feature type="non-terminal residue" evidence="7">
    <location>
        <position position="149"/>
    </location>
</feature>
<proteinExistence type="predicted"/>
<sequence>MAGLAALCGFLLIIVDGLTSTNIADNQQRFSERQQREIWQSRSLQRDDTFSLVPLDDQSWKVLSNDAPIGFLYRFTTLGGYNGAITLWVGVQNDGVVQGVRVIHHRETPGLGDKIDRRVSSWIDTFHGRSVGSNDATSWEVTKHGGVFD</sequence>
<dbReference type="Pfam" id="PF04205">
    <property type="entry name" value="FMN_bind"/>
    <property type="match status" value="1"/>
</dbReference>
<reference evidence="7 8" key="1">
    <citation type="submission" date="2017-08" db="EMBL/GenBank/DDBJ databases">
        <title>Fine stratification of microbial communities through a metagenomic profile of the photic zone.</title>
        <authorList>
            <person name="Haro-Moreno J.M."/>
            <person name="Lopez-Perez M."/>
            <person name="De La Torre J."/>
            <person name="Picazo A."/>
            <person name="Camacho A."/>
            <person name="Rodriguez-Valera F."/>
        </authorList>
    </citation>
    <scope>NUCLEOTIDE SEQUENCE [LARGE SCALE GENOMIC DNA]</scope>
    <source>
        <strain evidence="7">MED-G24</strain>
    </source>
</reference>
<evidence type="ECO:0000256" key="2">
    <source>
        <dbReference type="ARBA" id="ARBA00022553"/>
    </source>
</evidence>
<comment type="caution">
    <text evidence="7">The sequence shown here is derived from an EMBL/GenBank/DDBJ whole genome shotgun (WGS) entry which is preliminary data.</text>
</comment>
<protein>
    <recommendedName>
        <fullName evidence="6">FMN-binding domain-containing protein</fullName>
    </recommendedName>
</protein>
<keyword evidence="2" id="KW-0597">Phosphoprotein</keyword>
<dbReference type="GO" id="GO:0005886">
    <property type="term" value="C:plasma membrane"/>
    <property type="evidence" value="ECO:0007669"/>
    <property type="project" value="InterPro"/>
</dbReference>
<gene>
    <name evidence="7" type="ORF">CNE99_04290</name>
</gene>
<dbReference type="PANTHER" id="PTHR36118:SF1">
    <property type="entry name" value="ION-TRANSLOCATING OXIDOREDUCTASE COMPLEX SUBUNIT G"/>
    <property type="match status" value="1"/>
</dbReference>
<dbReference type="InterPro" id="IPR007329">
    <property type="entry name" value="FMN-bd"/>
</dbReference>
<keyword evidence="4" id="KW-0288">FMN</keyword>
<organism evidence="7 8">
    <name type="scientific">OM182 bacterium MED-G24</name>
    <dbReference type="NCBI Taxonomy" id="1986255"/>
    <lineage>
        <taxon>Bacteria</taxon>
        <taxon>Pseudomonadati</taxon>
        <taxon>Pseudomonadota</taxon>
        <taxon>Gammaproteobacteria</taxon>
        <taxon>OMG group</taxon>
        <taxon>OM182 clade</taxon>
    </lineage>
</organism>
<dbReference type="AlphaFoldDB" id="A0A2A5WUD5"/>
<name>A0A2A5WUD5_9GAMM</name>
<evidence type="ECO:0000256" key="3">
    <source>
        <dbReference type="ARBA" id="ARBA00022630"/>
    </source>
</evidence>
<dbReference type="PANTHER" id="PTHR36118">
    <property type="entry name" value="ION-TRANSLOCATING OXIDOREDUCTASE COMPLEX SUBUNIT G"/>
    <property type="match status" value="1"/>
</dbReference>
<evidence type="ECO:0000313" key="7">
    <source>
        <dbReference type="EMBL" id="PDH40145.1"/>
    </source>
</evidence>
<evidence type="ECO:0000256" key="1">
    <source>
        <dbReference type="ARBA" id="ARBA00022448"/>
    </source>
</evidence>